<reference evidence="2" key="2">
    <citation type="submission" date="2017-10" db="EMBL/GenBank/DDBJ databases">
        <title>Ladona fulva Genome sequencing and assembly.</title>
        <authorList>
            <person name="Murali S."/>
            <person name="Richards S."/>
            <person name="Bandaranaike D."/>
            <person name="Bellair M."/>
            <person name="Blankenburg K."/>
            <person name="Chao H."/>
            <person name="Dinh H."/>
            <person name="Doddapaneni H."/>
            <person name="Dugan-Rocha S."/>
            <person name="Elkadiri S."/>
            <person name="Gnanaolivu R."/>
            <person name="Hernandez B."/>
            <person name="Skinner E."/>
            <person name="Javaid M."/>
            <person name="Lee S."/>
            <person name="Li M."/>
            <person name="Ming W."/>
            <person name="Munidasa M."/>
            <person name="Muniz J."/>
            <person name="Nguyen L."/>
            <person name="Hughes D."/>
            <person name="Osuji N."/>
            <person name="Pu L.-L."/>
            <person name="Puazo M."/>
            <person name="Qu C."/>
            <person name="Quiroz J."/>
            <person name="Raj R."/>
            <person name="Weissenberger G."/>
            <person name="Xin Y."/>
            <person name="Zou X."/>
            <person name="Han Y."/>
            <person name="Worley K."/>
            <person name="Muzny D."/>
            <person name="Gibbs R."/>
        </authorList>
    </citation>
    <scope>NUCLEOTIDE SEQUENCE</scope>
    <source>
        <strain evidence="2">Sampled in the wild</strain>
    </source>
</reference>
<keyword evidence="3" id="KW-1185">Reference proteome</keyword>
<accession>A0A8K0K051</accession>
<dbReference type="OrthoDB" id="5984008at2759"/>
<protein>
    <submittedName>
        <fullName evidence="2">Uncharacterized protein</fullName>
    </submittedName>
</protein>
<sequence length="188" mass="21491">MEQKVSRLELRYSRRIRRRNQLWKRFSNTGRKGVCIVRQISSGVSLCERGFDACGFIGGCEHPDSESLISPPTSDARPNGHVSPDDSRCPRPDPLRRLRRGAVPCQGYCRFDASSPATSKVAKCVARGLFKLQDLVKTPPASSRTEMYIRQATPATYRQVLREVRQKEIYKLIVDTNPKHMYQFFRSV</sequence>
<feature type="compositionally biased region" description="Basic and acidic residues" evidence="1">
    <location>
        <begin position="83"/>
        <end position="93"/>
    </location>
</feature>
<reference evidence="2" key="1">
    <citation type="submission" date="2013-04" db="EMBL/GenBank/DDBJ databases">
        <authorList>
            <person name="Qu J."/>
            <person name="Murali S.C."/>
            <person name="Bandaranaike D."/>
            <person name="Bellair M."/>
            <person name="Blankenburg K."/>
            <person name="Chao H."/>
            <person name="Dinh H."/>
            <person name="Doddapaneni H."/>
            <person name="Downs B."/>
            <person name="Dugan-Rocha S."/>
            <person name="Elkadiri S."/>
            <person name="Gnanaolivu R.D."/>
            <person name="Hernandez B."/>
            <person name="Javaid M."/>
            <person name="Jayaseelan J.C."/>
            <person name="Lee S."/>
            <person name="Li M."/>
            <person name="Ming W."/>
            <person name="Munidasa M."/>
            <person name="Muniz J."/>
            <person name="Nguyen L."/>
            <person name="Ongeri F."/>
            <person name="Osuji N."/>
            <person name="Pu L.-L."/>
            <person name="Puazo M."/>
            <person name="Qu C."/>
            <person name="Quiroz J."/>
            <person name="Raj R."/>
            <person name="Weissenberger G."/>
            <person name="Xin Y."/>
            <person name="Zou X."/>
            <person name="Han Y."/>
            <person name="Richards S."/>
            <person name="Worley K."/>
            <person name="Muzny D."/>
            <person name="Gibbs R."/>
        </authorList>
    </citation>
    <scope>NUCLEOTIDE SEQUENCE</scope>
    <source>
        <strain evidence="2">Sampled in the wild</strain>
    </source>
</reference>
<name>A0A8K0K051_LADFU</name>
<proteinExistence type="predicted"/>
<evidence type="ECO:0000313" key="2">
    <source>
        <dbReference type="EMBL" id="KAG8225895.1"/>
    </source>
</evidence>
<dbReference type="EMBL" id="KZ308258">
    <property type="protein sequence ID" value="KAG8225895.1"/>
    <property type="molecule type" value="Genomic_DNA"/>
</dbReference>
<dbReference type="Proteomes" id="UP000792457">
    <property type="component" value="Unassembled WGS sequence"/>
</dbReference>
<dbReference type="Gene3D" id="3.40.50.2300">
    <property type="match status" value="1"/>
</dbReference>
<evidence type="ECO:0000313" key="3">
    <source>
        <dbReference type="Proteomes" id="UP000792457"/>
    </source>
</evidence>
<organism evidence="2 3">
    <name type="scientific">Ladona fulva</name>
    <name type="common">Scarce chaser dragonfly</name>
    <name type="synonym">Libellula fulva</name>
    <dbReference type="NCBI Taxonomy" id="123851"/>
    <lineage>
        <taxon>Eukaryota</taxon>
        <taxon>Metazoa</taxon>
        <taxon>Ecdysozoa</taxon>
        <taxon>Arthropoda</taxon>
        <taxon>Hexapoda</taxon>
        <taxon>Insecta</taxon>
        <taxon>Pterygota</taxon>
        <taxon>Palaeoptera</taxon>
        <taxon>Odonata</taxon>
        <taxon>Epiprocta</taxon>
        <taxon>Anisoptera</taxon>
        <taxon>Libelluloidea</taxon>
        <taxon>Libellulidae</taxon>
        <taxon>Ladona</taxon>
    </lineage>
</organism>
<feature type="region of interest" description="Disordered" evidence="1">
    <location>
        <begin position="65"/>
        <end position="93"/>
    </location>
</feature>
<dbReference type="AlphaFoldDB" id="A0A8K0K051"/>
<comment type="caution">
    <text evidence="2">The sequence shown here is derived from an EMBL/GenBank/DDBJ whole genome shotgun (WGS) entry which is preliminary data.</text>
</comment>
<gene>
    <name evidence="2" type="ORF">J437_LFUL006127</name>
</gene>
<evidence type="ECO:0000256" key="1">
    <source>
        <dbReference type="SAM" id="MobiDB-lite"/>
    </source>
</evidence>